<comment type="caution">
    <text evidence="1">The sequence shown here is derived from an EMBL/GenBank/DDBJ whole genome shotgun (WGS) entry which is preliminary data.</text>
</comment>
<dbReference type="EMBL" id="JADHOK010000086">
    <property type="protein sequence ID" value="MBL6762210.1"/>
    <property type="molecule type" value="Genomic_DNA"/>
</dbReference>
<protein>
    <recommendedName>
        <fullName evidence="3">Cell division protein FtsL</fullName>
    </recommendedName>
</protein>
<name>A0A937L766_9PROT</name>
<sequence length="112" mass="12906">MVRWLNIALAFTAVIVVAALYHIRYSAEAEAKTLRDMQRILAVEQDRRRTLEAEWASLNDPRRLQSLTRQYLSLDYLRASQVLDLRDNRTLSIPVLMVPPLDDEIGGADEPR</sequence>
<reference evidence="1" key="1">
    <citation type="submission" date="2020-10" db="EMBL/GenBank/DDBJ databases">
        <title>Microbiome of the Black Sea water column analyzed by genome centric metagenomics.</title>
        <authorList>
            <person name="Cabello-Yeves P.J."/>
            <person name="Callieri C."/>
            <person name="Picazo A."/>
            <person name="Mehrshad M."/>
            <person name="Haro-Moreno J.M."/>
            <person name="Roda-Garcia J."/>
            <person name="Dzembekova N."/>
            <person name="Slabakova V."/>
            <person name="Slabakova N."/>
            <person name="Moncheva S."/>
            <person name="Rodriguez-Valera F."/>
        </authorList>
    </citation>
    <scope>NUCLEOTIDE SEQUENCE</scope>
    <source>
        <strain evidence="1">BS307-5m-G5</strain>
    </source>
</reference>
<gene>
    <name evidence="1" type="ORF">ISQ19_05890</name>
</gene>
<evidence type="ECO:0000313" key="2">
    <source>
        <dbReference type="Proteomes" id="UP000785783"/>
    </source>
</evidence>
<accession>A0A937L766</accession>
<dbReference type="Proteomes" id="UP000785783">
    <property type="component" value="Unassembled WGS sequence"/>
</dbReference>
<dbReference type="AlphaFoldDB" id="A0A937L766"/>
<evidence type="ECO:0008006" key="3">
    <source>
        <dbReference type="Google" id="ProtNLM"/>
    </source>
</evidence>
<organism evidence="1 2">
    <name type="scientific">PS1 clade bacterium</name>
    <dbReference type="NCBI Taxonomy" id="2175152"/>
    <lineage>
        <taxon>Bacteria</taxon>
        <taxon>Pseudomonadati</taxon>
        <taxon>Pseudomonadota</taxon>
        <taxon>Alphaproteobacteria</taxon>
        <taxon>PS1 clade</taxon>
    </lineage>
</organism>
<evidence type="ECO:0000313" key="1">
    <source>
        <dbReference type="EMBL" id="MBL6762210.1"/>
    </source>
</evidence>
<proteinExistence type="predicted"/>